<evidence type="ECO:0000313" key="3">
    <source>
        <dbReference type="Proteomes" id="UP000318571"/>
    </source>
</evidence>
<evidence type="ECO:0000313" key="2">
    <source>
        <dbReference type="EMBL" id="TRY78094.1"/>
    </source>
</evidence>
<proteinExistence type="predicted"/>
<dbReference type="PROSITE" id="PS50181">
    <property type="entry name" value="FBOX"/>
    <property type="match status" value="1"/>
</dbReference>
<evidence type="ECO:0000259" key="1">
    <source>
        <dbReference type="PROSITE" id="PS50181"/>
    </source>
</evidence>
<name>A0A553PK84_TIGCA</name>
<protein>
    <recommendedName>
        <fullName evidence="1">F-box domain-containing protein</fullName>
    </recommendedName>
</protein>
<dbReference type="Proteomes" id="UP000318571">
    <property type="component" value="Chromosome 11"/>
</dbReference>
<feature type="domain" description="F-box" evidence="1">
    <location>
        <begin position="1"/>
        <end position="45"/>
    </location>
</feature>
<dbReference type="EMBL" id="VCGU01000003">
    <property type="protein sequence ID" value="TRY78094.1"/>
    <property type="molecule type" value="Genomic_DNA"/>
</dbReference>
<reference evidence="2 3" key="1">
    <citation type="journal article" date="2018" name="Nat. Ecol. Evol.">
        <title>Genomic signatures of mitonuclear coevolution across populations of Tigriopus californicus.</title>
        <authorList>
            <person name="Barreto F.S."/>
            <person name="Watson E.T."/>
            <person name="Lima T.G."/>
            <person name="Willett C.S."/>
            <person name="Edmands S."/>
            <person name="Li W."/>
            <person name="Burton R.S."/>
        </authorList>
    </citation>
    <scope>NUCLEOTIDE SEQUENCE [LARGE SCALE GENOMIC DNA]</scope>
    <source>
        <strain evidence="2 3">San Diego</strain>
    </source>
</reference>
<gene>
    <name evidence="2" type="ORF">TCAL_14404</name>
</gene>
<keyword evidence="3" id="KW-1185">Reference proteome</keyword>
<organism evidence="2 3">
    <name type="scientific">Tigriopus californicus</name>
    <name type="common">Marine copepod</name>
    <dbReference type="NCBI Taxonomy" id="6832"/>
    <lineage>
        <taxon>Eukaryota</taxon>
        <taxon>Metazoa</taxon>
        <taxon>Ecdysozoa</taxon>
        <taxon>Arthropoda</taxon>
        <taxon>Crustacea</taxon>
        <taxon>Multicrustacea</taxon>
        <taxon>Hexanauplia</taxon>
        <taxon>Copepoda</taxon>
        <taxon>Harpacticoida</taxon>
        <taxon>Harpacticidae</taxon>
        <taxon>Tigriopus</taxon>
    </lineage>
</organism>
<dbReference type="AlphaFoldDB" id="A0A553PK84"/>
<dbReference type="InterPro" id="IPR001810">
    <property type="entry name" value="F-box_dom"/>
</dbReference>
<comment type="caution">
    <text evidence="2">The sequence shown here is derived from an EMBL/GenBank/DDBJ whole genome shotgun (WGS) entry which is preliminary data.</text>
</comment>
<accession>A0A553PK84</accession>
<sequence>MSFSSLPESVHHHIFQHLEDKDLESLKAVGNISLTQSLSSLWIYVGVRGVVCPNMNMSLQRAVMTQNPGRSHFHLSCINSHEPSRVQYRSNKMETKGLEMIVQYHHRLTCGTDVDPFVGSLRLPYNRQSTSKFPFDWSCNYGAIIWKHIGASLSNIVRTRHNNRTMLIQTKSALFFIDLLSGEIIWSRVLHLDNPKLAQARDFVITDQAIYMLLYMHSSDGDVLILLEFCIVSGSFKALGFNFRVSTEPSANHLLRRGDPPHKVVVTNNYDRVETDEFQLADLQSAWVEHNKLFVIAKKVSSFQMLSLPLHSGSKANFHLEFEVIAEDARGH</sequence>